<organism evidence="4 5">
    <name type="scientific">Rhodoluna lacicola</name>
    <dbReference type="NCBI Taxonomy" id="529884"/>
    <lineage>
        <taxon>Bacteria</taxon>
        <taxon>Bacillati</taxon>
        <taxon>Actinomycetota</taxon>
        <taxon>Actinomycetes</taxon>
        <taxon>Micrococcales</taxon>
        <taxon>Microbacteriaceae</taxon>
        <taxon>Luna cluster</taxon>
        <taxon>Luna-1 subcluster</taxon>
        <taxon>Rhodoluna</taxon>
    </lineage>
</organism>
<dbReference type="RefSeq" id="WP_038502076.1">
    <property type="nucleotide sequence ID" value="NZ_CP007490.1"/>
</dbReference>
<keyword evidence="5" id="KW-1185">Reference proteome</keyword>
<comment type="similarity">
    <text evidence="1">Belongs to the PstS family.</text>
</comment>
<dbReference type="Gene3D" id="3.40.190.10">
    <property type="entry name" value="Periplasmic binding protein-like II"/>
    <property type="match status" value="1"/>
</dbReference>
<evidence type="ECO:0000256" key="2">
    <source>
        <dbReference type="SAM" id="SignalP"/>
    </source>
</evidence>
<dbReference type="PANTHER" id="PTHR42996:SF1">
    <property type="entry name" value="PHOSPHATE-BINDING PROTEIN PSTS"/>
    <property type="match status" value="1"/>
</dbReference>
<sequence length="352" mass="36957">MQVVKKISAIAVAIGLSFTLTACDPPMPEDLKVALAEQNVLCEPGVVELQLPEAIADLGLGWADAMAVGCTDMQLSVADTLTNQSGLMITSEKLNSQQGAFLSVPFALDAAVLVVNISDAYEIYLSAQTVAEIFAGTITKWNDPKILADNSGIDLPDLKIILPKQATPAAKASLSSWIETITGSPLELSSVADSKVTDIELATPTENGSIAIAAYSAATFSGSTIAAILTEPGNIDTAVLPATETIYSASTQLVAKMDGDQLKISLDPKVKPTAPEGSIEAAFPYQAIYSVYLDFMGEESALVRTAGRYLLRQESQGVITSGTMLPTPESVRILAVKIVEKGLPKATIPDPQ</sequence>
<evidence type="ECO:0000313" key="5">
    <source>
        <dbReference type="Proteomes" id="UP000067708"/>
    </source>
</evidence>
<accession>A0A060JEU3</accession>
<gene>
    <name evidence="4" type="ORF">Rhola_00004560</name>
</gene>
<evidence type="ECO:0000256" key="1">
    <source>
        <dbReference type="ARBA" id="ARBA00008725"/>
    </source>
</evidence>
<reference evidence="4 5" key="1">
    <citation type="journal article" date="2014" name="Int. J. Syst. Evol. Microbiol.">
        <title>Rhodoluna lacicola gen. nov., sp. nov., a planktonic freshwater bacterium with stream-lined genome.</title>
        <authorList>
            <person name="Hahn M."/>
            <person name="Schmidt J."/>
            <person name="Taipale S.J."/>
            <person name="Doolittle W.F."/>
            <person name="Koll U."/>
        </authorList>
    </citation>
    <scope>NUCLEOTIDE SEQUENCE [LARGE SCALE GENOMIC DNA]</scope>
    <source>
        <strain evidence="4 5">MWH-Ta8</strain>
    </source>
</reference>
<dbReference type="HOGENOM" id="CLU_787274_0_0_11"/>
<dbReference type="PROSITE" id="PS51257">
    <property type="entry name" value="PROKAR_LIPOPROTEIN"/>
    <property type="match status" value="1"/>
</dbReference>
<protein>
    <recommendedName>
        <fullName evidence="3">PBP domain-containing protein</fullName>
    </recommendedName>
</protein>
<dbReference type="InterPro" id="IPR024370">
    <property type="entry name" value="PBP_domain"/>
</dbReference>
<dbReference type="Proteomes" id="UP000067708">
    <property type="component" value="Chromosome"/>
</dbReference>
<dbReference type="Pfam" id="PF12849">
    <property type="entry name" value="PBP_like_2"/>
    <property type="match status" value="1"/>
</dbReference>
<feature type="chain" id="PRO_5038740822" description="PBP domain-containing protein" evidence="2">
    <location>
        <begin position="23"/>
        <end position="352"/>
    </location>
</feature>
<dbReference type="KEGG" id="rla:Rhola_00004560"/>
<dbReference type="InterPro" id="IPR050962">
    <property type="entry name" value="Phosphate-bind_PstS"/>
</dbReference>
<keyword evidence="2" id="KW-0732">Signal</keyword>
<feature type="domain" description="PBP" evidence="3">
    <location>
        <begin position="94"/>
        <end position="168"/>
    </location>
</feature>
<dbReference type="EMBL" id="CP007490">
    <property type="protein sequence ID" value="AIC47275.1"/>
    <property type="molecule type" value="Genomic_DNA"/>
</dbReference>
<name>A0A060JEU3_9MICO</name>
<dbReference type="AlphaFoldDB" id="A0A060JEU3"/>
<dbReference type="eggNOG" id="COG0226">
    <property type="taxonomic scope" value="Bacteria"/>
</dbReference>
<dbReference type="OrthoDB" id="9801510at2"/>
<proteinExistence type="inferred from homology"/>
<evidence type="ECO:0000259" key="3">
    <source>
        <dbReference type="Pfam" id="PF12849"/>
    </source>
</evidence>
<feature type="signal peptide" evidence="2">
    <location>
        <begin position="1"/>
        <end position="22"/>
    </location>
</feature>
<dbReference type="STRING" id="529884.Rhola_00004560"/>
<dbReference type="SUPFAM" id="SSF53850">
    <property type="entry name" value="Periplasmic binding protein-like II"/>
    <property type="match status" value="1"/>
</dbReference>
<dbReference type="PANTHER" id="PTHR42996">
    <property type="entry name" value="PHOSPHATE-BINDING PROTEIN PSTS"/>
    <property type="match status" value="1"/>
</dbReference>
<evidence type="ECO:0000313" key="4">
    <source>
        <dbReference type="EMBL" id="AIC47275.1"/>
    </source>
</evidence>